<dbReference type="InterPro" id="IPR005078">
    <property type="entry name" value="Peptidase_C54"/>
</dbReference>
<organism evidence="13 14">
    <name type="scientific">Plasmodium ovale curtisi</name>
    <dbReference type="NCBI Taxonomy" id="864141"/>
    <lineage>
        <taxon>Eukaryota</taxon>
        <taxon>Sar</taxon>
        <taxon>Alveolata</taxon>
        <taxon>Apicomplexa</taxon>
        <taxon>Aconoidasida</taxon>
        <taxon>Haemosporida</taxon>
        <taxon>Plasmodiidae</taxon>
        <taxon>Plasmodium</taxon>
        <taxon>Plasmodium (Plasmodium)</taxon>
    </lineage>
</organism>
<dbReference type="SUPFAM" id="SSF54001">
    <property type="entry name" value="Cysteine proteinases"/>
    <property type="match status" value="1"/>
</dbReference>
<dbReference type="GO" id="GO:0005737">
    <property type="term" value="C:cytoplasm"/>
    <property type="evidence" value="ECO:0007669"/>
    <property type="project" value="UniProtKB-SubCell"/>
</dbReference>
<feature type="compositionally biased region" description="Basic and acidic residues" evidence="11">
    <location>
        <begin position="284"/>
        <end position="296"/>
    </location>
</feature>
<evidence type="ECO:0000256" key="8">
    <source>
        <dbReference type="ARBA" id="ARBA00022927"/>
    </source>
</evidence>
<dbReference type="GO" id="GO:0004197">
    <property type="term" value="F:cysteine-type endopeptidase activity"/>
    <property type="evidence" value="ECO:0007669"/>
    <property type="project" value="TreeGrafter"/>
</dbReference>
<evidence type="ECO:0000256" key="11">
    <source>
        <dbReference type="SAM" id="MobiDB-lite"/>
    </source>
</evidence>
<dbReference type="InterPro" id="IPR046792">
    <property type="entry name" value="Peptidase_C54_cat"/>
</dbReference>
<reference evidence="14" key="1">
    <citation type="submission" date="2016-05" db="EMBL/GenBank/DDBJ databases">
        <authorList>
            <person name="Naeem Raeece"/>
        </authorList>
    </citation>
    <scope>NUCLEOTIDE SEQUENCE [LARGE SCALE GENOMIC DNA]</scope>
</reference>
<evidence type="ECO:0000256" key="3">
    <source>
        <dbReference type="ARBA" id="ARBA00022448"/>
    </source>
</evidence>
<dbReference type="GO" id="GO:0034727">
    <property type="term" value="P:piecemeal microautophagy of the nucleus"/>
    <property type="evidence" value="ECO:0007669"/>
    <property type="project" value="TreeGrafter"/>
</dbReference>
<evidence type="ECO:0000256" key="6">
    <source>
        <dbReference type="ARBA" id="ARBA00022801"/>
    </source>
</evidence>
<evidence type="ECO:0000256" key="7">
    <source>
        <dbReference type="ARBA" id="ARBA00022807"/>
    </source>
</evidence>
<dbReference type="GO" id="GO:0000045">
    <property type="term" value="P:autophagosome assembly"/>
    <property type="evidence" value="ECO:0007669"/>
    <property type="project" value="TreeGrafter"/>
</dbReference>
<keyword evidence="4" id="KW-0963">Cytoplasm</keyword>
<dbReference type="AlphaFoldDB" id="A0A1A8W782"/>
<comment type="subcellular location">
    <subcellularLocation>
        <location evidence="1">Cytoplasm</location>
    </subcellularLocation>
</comment>
<evidence type="ECO:0000259" key="12">
    <source>
        <dbReference type="Pfam" id="PF03416"/>
    </source>
</evidence>
<feature type="domain" description="Peptidase C54 catalytic" evidence="12">
    <location>
        <begin position="528"/>
        <end position="1006"/>
    </location>
</feature>
<feature type="compositionally biased region" description="Low complexity" evidence="11">
    <location>
        <begin position="251"/>
        <end position="272"/>
    </location>
</feature>
<keyword evidence="7" id="KW-0788">Thiol protease</keyword>
<evidence type="ECO:0000256" key="9">
    <source>
        <dbReference type="ARBA" id="ARBA00023006"/>
    </source>
</evidence>
<dbReference type="EMBL" id="FLQU01000580">
    <property type="protein sequence ID" value="SBS87547.1"/>
    <property type="molecule type" value="Genomic_DNA"/>
</dbReference>
<evidence type="ECO:0000256" key="4">
    <source>
        <dbReference type="ARBA" id="ARBA00022490"/>
    </source>
</evidence>
<evidence type="ECO:0000256" key="1">
    <source>
        <dbReference type="ARBA" id="ARBA00004496"/>
    </source>
</evidence>
<keyword evidence="5 13" id="KW-0645">Protease</keyword>
<comment type="similarity">
    <text evidence="2">Belongs to the peptidase C54 family.</text>
</comment>
<dbReference type="InterPro" id="IPR038765">
    <property type="entry name" value="Papain-like_cys_pep_sf"/>
</dbReference>
<evidence type="ECO:0000256" key="5">
    <source>
        <dbReference type="ARBA" id="ARBA00022670"/>
    </source>
</evidence>
<dbReference type="PANTHER" id="PTHR22624:SF49">
    <property type="entry name" value="CYSTEINE PROTEASE"/>
    <property type="match status" value="1"/>
</dbReference>
<dbReference type="PANTHER" id="PTHR22624">
    <property type="entry name" value="CYSTEINE PROTEASE ATG4"/>
    <property type="match status" value="1"/>
</dbReference>
<proteinExistence type="inferred from homology"/>
<sequence>MERKTDLLQNNDNDIECEQFCEISGEQNKCCSNDAVSHESASITNISKVHNNPFKKKNVNKYKNNLINTKNKNDEQMHYHKNKSKYKLVNYFNNVKHNFSIKRYFKMLVTVSMFNYLPLNLRNISNYVYICGKCFNLKDSEMFRIFLIVCKSKVLFTYRSNFLLKISDRRNVSSSSTSTTGNVTVKGKSVTTLPITSTMAIHLGTPQSNNTTVNTATSNLKVETTTTITSINHKGLNGALSIWGGCTPNGSDTSKGSDISSGSSAPNGSNTSNESDSPLNSLGEDQRKMKTAEKVKEKRRNGKKIKKKKYCRERIINFTDIPEYLLKNFYFDEEECFYINFEKLPTNSSSSSLFSKNNYICKNDNNYVYTKTNLEKHFLHSRVDKDSYAYSTNDSSQTILYADNFESNSDINKENKEINDSVFYCDDEANKHLYTDSATSSMRNMHHPLEDNNYVLCKELQKELINRNSKHTFKRKMCRGCNSDDDKRKECEKVKNVHVRKKTYFTGNFKIKENKFRKFKKKEKIKTNTKGDDTISVYMSDKGWGCMIRVVQMILANILIKYKIYEKYAFFHNVDDYLFYKNFLNKLHNEEYELKKGEPPNKSNKKKETSDYFSNTENYKSIREKEIQKSINNISWEENTKEENMLEPYYFLGRIQTNMPNNSENNATARSCNDVYLHKLEHNKTSKMINEKGKTLNELMREENNFPRRKKRYKNNSIVCLYFRNYESFLNSSDDNAQNMEINNSLVYSVLLQFRDVENAKYSIQNIIYETMKCYNIDQKNMEHFLYEWLGPTSSAVIMSNLINKKKVRFLKKKKKKNPPSHKKFKLYNHNFTKNGSISKKIFFHKDNIRDKNTTYICVKRKNRYSFFSVVFESGIIYTNRVLKFFQIRQKIYVIIWVCLKLGTYSMNISKYKQSILSCFRLKQFQGISSGDVNTSAYYFYSANDRGLFYLDPHIKCQNAFTNLHKNVHSEFFMHKIKFLPWEYLNSSISLVYVVESKEDYFNLIHNLKLIDPSIFEVYDEEPQYRFQRELNFDTDDSGLILL</sequence>
<dbReference type="GO" id="GO:0035973">
    <property type="term" value="P:aggrephagy"/>
    <property type="evidence" value="ECO:0007669"/>
    <property type="project" value="TreeGrafter"/>
</dbReference>
<comment type="catalytic activity">
    <reaction evidence="10">
        <text>[protein]-C-terminal L-amino acid-glycyl-phosphatidylethanolamide + H2O = [protein]-C-terminal L-amino acid-glycine + a 1,2-diacyl-sn-glycero-3-phosphoethanolamine</text>
        <dbReference type="Rhea" id="RHEA:67548"/>
        <dbReference type="Rhea" id="RHEA-COMP:17323"/>
        <dbReference type="Rhea" id="RHEA-COMP:17324"/>
        <dbReference type="ChEBI" id="CHEBI:15377"/>
        <dbReference type="ChEBI" id="CHEBI:64612"/>
        <dbReference type="ChEBI" id="CHEBI:172940"/>
        <dbReference type="ChEBI" id="CHEBI:172941"/>
    </reaction>
    <physiologicalReaction direction="left-to-right" evidence="10">
        <dbReference type="Rhea" id="RHEA:67549"/>
    </physiologicalReaction>
</comment>
<gene>
    <name evidence="13" type="ORF">POVCU2_0043260</name>
</gene>
<dbReference type="Proteomes" id="UP000078560">
    <property type="component" value="Unassembled WGS sequence"/>
</dbReference>
<accession>A0A1A8W782</accession>
<name>A0A1A8W782_PLAOA</name>
<dbReference type="GO" id="GO:0019786">
    <property type="term" value="F:protein-phosphatidylethanolamide deconjugating activity"/>
    <property type="evidence" value="ECO:0007669"/>
    <property type="project" value="InterPro"/>
</dbReference>
<dbReference type="GO" id="GO:0016485">
    <property type="term" value="P:protein processing"/>
    <property type="evidence" value="ECO:0007669"/>
    <property type="project" value="TreeGrafter"/>
</dbReference>
<dbReference type="GO" id="GO:0000423">
    <property type="term" value="P:mitophagy"/>
    <property type="evidence" value="ECO:0007669"/>
    <property type="project" value="TreeGrafter"/>
</dbReference>
<dbReference type="Pfam" id="PF03416">
    <property type="entry name" value="Peptidase_C54"/>
    <property type="match status" value="1"/>
</dbReference>
<keyword evidence="8" id="KW-0653">Protein transport</keyword>
<feature type="region of interest" description="Disordered" evidence="11">
    <location>
        <begin position="251"/>
        <end position="303"/>
    </location>
</feature>
<evidence type="ECO:0000256" key="10">
    <source>
        <dbReference type="ARBA" id="ARBA00029362"/>
    </source>
</evidence>
<evidence type="ECO:0000313" key="13">
    <source>
        <dbReference type="EMBL" id="SBS87547.1"/>
    </source>
</evidence>
<keyword evidence="3" id="KW-0813">Transport</keyword>
<keyword evidence="6" id="KW-0378">Hydrolase</keyword>
<protein>
    <submittedName>
        <fullName evidence="13">Cysteine protease ATG4, putative (ATG4)</fullName>
    </submittedName>
</protein>
<dbReference type="GO" id="GO:0015031">
    <property type="term" value="P:protein transport"/>
    <property type="evidence" value="ECO:0007669"/>
    <property type="project" value="UniProtKB-KW"/>
</dbReference>
<evidence type="ECO:0000313" key="14">
    <source>
        <dbReference type="Proteomes" id="UP000078560"/>
    </source>
</evidence>
<keyword evidence="9" id="KW-0072">Autophagy</keyword>
<evidence type="ECO:0000256" key="2">
    <source>
        <dbReference type="ARBA" id="ARBA00010958"/>
    </source>
</evidence>